<dbReference type="InterPro" id="IPR057727">
    <property type="entry name" value="WCX_dom"/>
</dbReference>
<dbReference type="PANTHER" id="PTHR34580">
    <property type="match status" value="1"/>
</dbReference>
<sequence length="327" mass="35705">MRASRLVSLVLLLQARGPATAEELAERLEVSVRTVHRDVAALRDSGVPVEGERGPAGGYRLPGGYRTRLTGLTPSEAEALFVAAPATPLGLGGFLAEAQLKLLAALPPQLRERADRAGRIFHVDHGAWFDETSPPAGLDLVAGALWEARRLRIVHRGRDRVVDPLGLVLKGPTWYLVALTDAGERTFRVERLERIELLREPSTPPPGFDLPAYWERWSRAFEEGLPSVAVRVRVAPAALGELARVVDSRRRALLPASAEEAPPQARCADGRLELEIWFERLEHASALLGLGAAVEVLEPPRLRARLAEQAAELAALYRPALEHPSRG</sequence>
<dbReference type="InterPro" id="IPR013196">
    <property type="entry name" value="HTH_11"/>
</dbReference>
<reference evidence="7" key="1">
    <citation type="submission" date="2023-07" db="EMBL/GenBank/DDBJ databases">
        <title>Conexibacter stalactiti sp. nov., isolated from stalactites in a lava cave and emended description of the genus Conexibacter.</title>
        <authorList>
            <person name="Lee S.D."/>
        </authorList>
    </citation>
    <scope>NUCLEOTIDE SEQUENCE [LARGE SCALE GENOMIC DNA]</scope>
    <source>
        <strain evidence="7">KCTC 39840</strain>
    </source>
</reference>
<keyword evidence="2" id="KW-0238">DNA-binding</keyword>
<feature type="domain" description="HTH deoR-type" evidence="5">
    <location>
        <begin position="2"/>
        <end position="67"/>
    </location>
</feature>
<protein>
    <submittedName>
        <fullName evidence="6">WYL domain-containing protein</fullName>
    </submittedName>
</protein>
<dbReference type="InterPro" id="IPR018356">
    <property type="entry name" value="Tscrpt_reg_HTH_DeoR_CS"/>
</dbReference>
<dbReference type="PROSITE" id="PS51000">
    <property type="entry name" value="HTH_DEOR_2"/>
    <property type="match status" value="1"/>
</dbReference>
<dbReference type="InterPro" id="IPR036390">
    <property type="entry name" value="WH_DNA-bd_sf"/>
</dbReference>
<dbReference type="InterPro" id="IPR026881">
    <property type="entry name" value="WYL_dom"/>
</dbReference>
<evidence type="ECO:0000313" key="6">
    <source>
        <dbReference type="EMBL" id="MDW5597007.1"/>
    </source>
</evidence>
<feature type="signal peptide" evidence="4">
    <location>
        <begin position="1"/>
        <end position="21"/>
    </location>
</feature>
<dbReference type="InterPro" id="IPR036388">
    <property type="entry name" value="WH-like_DNA-bd_sf"/>
</dbReference>
<evidence type="ECO:0000256" key="3">
    <source>
        <dbReference type="ARBA" id="ARBA00023163"/>
    </source>
</evidence>
<keyword evidence="7" id="KW-1185">Reference proteome</keyword>
<feature type="chain" id="PRO_5046236413" evidence="4">
    <location>
        <begin position="22"/>
        <end position="327"/>
    </location>
</feature>
<dbReference type="SUPFAM" id="SSF46785">
    <property type="entry name" value="Winged helix' DNA-binding domain"/>
    <property type="match status" value="1"/>
</dbReference>
<evidence type="ECO:0000256" key="1">
    <source>
        <dbReference type="ARBA" id="ARBA00023015"/>
    </source>
</evidence>
<dbReference type="Pfam" id="PF25583">
    <property type="entry name" value="WCX"/>
    <property type="match status" value="1"/>
</dbReference>
<dbReference type="Pfam" id="PF08279">
    <property type="entry name" value="HTH_11"/>
    <property type="match status" value="1"/>
</dbReference>
<keyword evidence="4" id="KW-0732">Signal</keyword>
<evidence type="ECO:0000313" key="7">
    <source>
        <dbReference type="Proteomes" id="UP001284601"/>
    </source>
</evidence>
<dbReference type="RefSeq" id="WP_318599443.1">
    <property type="nucleotide sequence ID" value="NZ_JAWSTH010000072.1"/>
</dbReference>
<keyword evidence="3" id="KW-0804">Transcription</keyword>
<dbReference type="InterPro" id="IPR051534">
    <property type="entry name" value="CBASS_pafABC_assoc_protein"/>
</dbReference>
<dbReference type="PROSITE" id="PS52050">
    <property type="entry name" value="WYL"/>
    <property type="match status" value="1"/>
</dbReference>
<dbReference type="InterPro" id="IPR001034">
    <property type="entry name" value="DeoR_HTH"/>
</dbReference>
<comment type="caution">
    <text evidence="6">The sequence shown here is derived from an EMBL/GenBank/DDBJ whole genome shotgun (WGS) entry which is preliminary data.</text>
</comment>
<gene>
    <name evidence="6" type="ORF">R7226_21850</name>
</gene>
<dbReference type="Gene3D" id="1.10.10.10">
    <property type="entry name" value="Winged helix-like DNA-binding domain superfamily/Winged helix DNA-binding domain"/>
    <property type="match status" value="1"/>
</dbReference>
<dbReference type="Proteomes" id="UP001284601">
    <property type="component" value="Unassembled WGS sequence"/>
</dbReference>
<accession>A0ABU4HWF4</accession>
<dbReference type="PANTHER" id="PTHR34580:SF1">
    <property type="entry name" value="PROTEIN PAFC"/>
    <property type="match status" value="1"/>
</dbReference>
<dbReference type="PROSITE" id="PS00894">
    <property type="entry name" value="HTH_DEOR_1"/>
    <property type="match status" value="1"/>
</dbReference>
<proteinExistence type="predicted"/>
<keyword evidence="1" id="KW-0805">Transcription regulation</keyword>
<organism evidence="6 7">
    <name type="scientific">Conexibacter stalactiti</name>
    <dbReference type="NCBI Taxonomy" id="1940611"/>
    <lineage>
        <taxon>Bacteria</taxon>
        <taxon>Bacillati</taxon>
        <taxon>Actinomycetota</taxon>
        <taxon>Thermoleophilia</taxon>
        <taxon>Solirubrobacterales</taxon>
        <taxon>Conexibacteraceae</taxon>
        <taxon>Conexibacter</taxon>
    </lineage>
</organism>
<name>A0ABU4HWF4_9ACTN</name>
<evidence type="ECO:0000256" key="2">
    <source>
        <dbReference type="ARBA" id="ARBA00023125"/>
    </source>
</evidence>
<dbReference type="EMBL" id="JAWSTH010000072">
    <property type="protein sequence ID" value="MDW5597007.1"/>
    <property type="molecule type" value="Genomic_DNA"/>
</dbReference>
<dbReference type="Pfam" id="PF13280">
    <property type="entry name" value="WYL"/>
    <property type="match status" value="1"/>
</dbReference>
<evidence type="ECO:0000259" key="5">
    <source>
        <dbReference type="PROSITE" id="PS51000"/>
    </source>
</evidence>
<evidence type="ECO:0000256" key="4">
    <source>
        <dbReference type="SAM" id="SignalP"/>
    </source>
</evidence>